<dbReference type="PANTHER" id="PTHR23502">
    <property type="entry name" value="MAJOR FACILITATOR SUPERFAMILY"/>
    <property type="match status" value="1"/>
</dbReference>
<feature type="transmembrane region" description="Helical" evidence="7">
    <location>
        <begin position="343"/>
        <end position="363"/>
    </location>
</feature>
<feature type="region of interest" description="Disordered" evidence="6">
    <location>
        <begin position="1"/>
        <end position="45"/>
    </location>
</feature>
<dbReference type="Pfam" id="PF07690">
    <property type="entry name" value="MFS_1"/>
    <property type="match status" value="1"/>
</dbReference>
<dbReference type="EMBL" id="JAUEPO010000004">
    <property type="protein sequence ID" value="KAK3324193.1"/>
    <property type="molecule type" value="Genomic_DNA"/>
</dbReference>
<sequence length="513" mass="55791">MEQFPKFGVLETGSSLGDDLEAGSPDIYTRHPSLSPGRKGAEEKPHARDVNIVDFDGPDDPENPLNWPAARKNLAIAVIAIITFLSSFASTIISPCVGDVMNEFGSTNGVLAAFVTSVYLFGYAFGPLVIAPLSEMYGRAIIYGSCIILFLIFNAACALAHSLGVLIGLRLLAGIAGSCPLTVGAASIADMFPRERRGRAMAAWVLGPLLGPTIAPIIGGYLAPVMGWRWGFWVVVLLTAIPMIFTLSMRESYAYVILKHKTQRIQKETRNENLRSALDTGKTSKDLFIFSIARPIKMLFMSPIVLLLSIYAATVYGYVFIFFTTLPRVFEDRYGFSKGPTGLAYLGIGIGMVLGLLFAGAVLDRLLLHLAEKKGGNPLPEYRLPVLILSAFLVPIGLFWYAWTAELMEPWIIPIIGSGVLGAGMIINFMSISTYLVDAYTTYAASAVAAATVLRSLLGALLPLAGNRMFDTLGVGWGVSVMGFIAVAFIPMPFILYFYGRRIRESKLFRVEF</sequence>
<dbReference type="InterPro" id="IPR036259">
    <property type="entry name" value="MFS_trans_sf"/>
</dbReference>
<feature type="transmembrane region" description="Helical" evidence="7">
    <location>
        <begin position="167"/>
        <end position="189"/>
    </location>
</feature>
<comment type="similarity">
    <text evidence="2">Belongs to the major facilitator superfamily.</text>
</comment>
<protein>
    <submittedName>
        <fullName evidence="9">Cycloheximide resistance protein</fullName>
    </submittedName>
</protein>
<name>A0AAE0IFF7_9PEZI</name>
<dbReference type="CDD" id="cd17323">
    <property type="entry name" value="MFS_Tpo1_MDR_like"/>
    <property type="match status" value="1"/>
</dbReference>
<feature type="transmembrane region" description="Helical" evidence="7">
    <location>
        <begin position="443"/>
        <end position="465"/>
    </location>
</feature>
<dbReference type="InterPro" id="IPR011701">
    <property type="entry name" value="MFS"/>
</dbReference>
<dbReference type="GO" id="GO:0016020">
    <property type="term" value="C:membrane"/>
    <property type="evidence" value="ECO:0007669"/>
    <property type="project" value="UniProtKB-SubCell"/>
</dbReference>
<feature type="transmembrane region" description="Helical" evidence="7">
    <location>
        <begin position="477"/>
        <end position="500"/>
    </location>
</feature>
<evidence type="ECO:0000256" key="1">
    <source>
        <dbReference type="ARBA" id="ARBA00004141"/>
    </source>
</evidence>
<evidence type="ECO:0000259" key="8">
    <source>
        <dbReference type="PROSITE" id="PS50850"/>
    </source>
</evidence>
<gene>
    <name evidence="9" type="ORF">B0T19DRAFT_224631</name>
</gene>
<feature type="domain" description="Major facilitator superfamily (MFS) profile" evidence="8">
    <location>
        <begin position="75"/>
        <end position="503"/>
    </location>
</feature>
<feature type="transmembrane region" description="Helical" evidence="7">
    <location>
        <begin position="411"/>
        <end position="431"/>
    </location>
</feature>
<dbReference type="PANTHER" id="PTHR23502:SF68">
    <property type="entry name" value="MULTIDRUG TRANSPORTER, PUTATIVE (AFU_ORTHOLOGUE AFUA_3G01120)-RELATED"/>
    <property type="match status" value="1"/>
</dbReference>
<dbReference type="InterPro" id="IPR020846">
    <property type="entry name" value="MFS_dom"/>
</dbReference>
<evidence type="ECO:0000256" key="3">
    <source>
        <dbReference type="ARBA" id="ARBA00022692"/>
    </source>
</evidence>
<dbReference type="PROSITE" id="PS50850">
    <property type="entry name" value="MFS"/>
    <property type="match status" value="1"/>
</dbReference>
<feature type="transmembrane region" description="Helical" evidence="7">
    <location>
        <begin position="113"/>
        <end position="133"/>
    </location>
</feature>
<feature type="transmembrane region" description="Helical" evidence="7">
    <location>
        <begin position="74"/>
        <end position="93"/>
    </location>
</feature>
<evidence type="ECO:0000256" key="5">
    <source>
        <dbReference type="ARBA" id="ARBA00023136"/>
    </source>
</evidence>
<dbReference type="Proteomes" id="UP001286456">
    <property type="component" value="Unassembled WGS sequence"/>
</dbReference>
<feature type="transmembrane region" description="Helical" evidence="7">
    <location>
        <begin position="230"/>
        <end position="249"/>
    </location>
</feature>
<evidence type="ECO:0000256" key="2">
    <source>
        <dbReference type="ARBA" id="ARBA00008335"/>
    </source>
</evidence>
<evidence type="ECO:0000313" key="9">
    <source>
        <dbReference type="EMBL" id="KAK3324193.1"/>
    </source>
</evidence>
<accession>A0AAE0IFF7</accession>
<comment type="subcellular location">
    <subcellularLocation>
        <location evidence="1">Membrane</location>
        <topology evidence="1">Multi-pass membrane protein</topology>
    </subcellularLocation>
</comment>
<evidence type="ECO:0000256" key="6">
    <source>
        <dbReference type="SAM" id="MobiDB-lite"/>
    </source>
</evidence>
<reference evidence="9" key="2">
    <citation type="submission" date="2023-06" db="EMBL/GenBank/DDBJ databases">
        <authorList>
            <consortium name="Lawrence Berkeley National Laboratory"/>
            <person name="Haridas S."/>
            <person name="Hensen N."/>
            <person name="Bonometti L."/>
            <person name="Westerberg I."/>
            <person name="Brannstrom I.O."/>
            <person name="Guillou S."/>
            <person name="Cros-Aarteil S."/>
            <person name="Calhoun S."/>
            <person name="Kuo A."/>
            <person name="Mondo S."/>
            <person name="Pangilinan J."/>
            <person name="Riley R."/>
            <person name="Labutti K."/>
            <person name="Andreopoulos B."/>
            <person name="Lipzen A."/>
            <person name="Chen C."/>
            <person name="Yanf M."/>
            <person name="Daum C."/>
            <person name="Ng V."/>
            <person name="Clum A."/>
            <person name="Steindorff A."/>
            <person name="Ohm R."/>
            <person name="Martin F."/>
            <person name="Silar P."/>
            <person name="Natvig D."/>
            <person name="Lalanne C."/>
            <person name="Gautier V."/>
            <person name="Ament-Velasquez S.L."/>
            <person name="Kruys A."/>
            <person name="Hutchinson M.I."/>
            <person name="Powell A.J."/>
            <person name="Barry K."/>
            <person name="Miller A.N."/>
            <person name="Grigoriev I.V."/>
            <person name="Debuchy R."/>
            <person name="Gladieux P."/>
            <person name="Thoren M.H."/>
            <person name="Johannesson H."/>
        </authorList>
    </citation>
    <scope>NUCLEOTIDE SEQUENCE</scope>
    <source>
        <strain evidence="9">SMH4131-1</strain>
    </source>
</reference>
<organism evidence="9 10">
    <name type="scientific">Cercophora scortea</name>
    <dbReference type="NCBI Taxonomy" id="314031"/>
    <lineage>
        <taxon>Eukaryota</taxon>
        <taxon>Fungi</taxon>
        <taxon>Dikarya</taxon>
        <taxon>Ascomycota</taxon>
        <taxon>Pezizomycotina</taxon>
        <taxon>Sordariomycetes</taxon>
        <taxon>Sordariomycetidae</taxon>
        <taxon>Sordariales</taxon>
        <taxon>Lasiosphaeriaceae</taxon>
        <taxon>Cercophora</taxon>
    </lineage>
</organism>
<evidence type="ECO:0000256" key="4">
    <source>
        <dbReference type="ARBA" id="ARBA00022989"/>
    </source>
</evidence>
<keyword evidence="4 7" id="KW-1133">Transmembrane helix</keyword>
<feature type="transmembrane region" description="Helical" evidence="7">
    <location>
        <begin position="384"/>
        <end position="405"/>
    </location>
</feature>
<dbReference type="FunFam" id="1.20.1250.20:FF:000011">
    <property type="entry name" value="MFS multidrug transporter, putative"/>
    <property type="match status" value="1"/>
</dbReference>
<comment type="caution">
    <text evidence="9">The sequence shown here is derived from an EMBL/GenBank/DDBJ whole genome shotgun (WGS) entry which is preliminary data.</text>
</comment>
<keyword evidence="10" id="KW-1185">Reference proteome</keyword>
<keyword evidence="3 7" id="KW-0812">Transmembrane</keyword>
<dbReference type="Gene3D" id="1.20.1250.20">
    <property type="entry name" value="MFS general substrate transporter like domains"/>
    <property type="match status" value="1"/>
</dbReference>
<keyword evidence="5 7" id="KW-0472">Membrane</keyword>
<reference evidence="9" key="1">
    <citation type="journal article" date="2023" name="Mol. Phylogenet. Evol.">
        <title>Genome-scale phylogeny and comparative genomics of the fungal order Sordariales.</title>
        <authorList>
            <person name="Hensen N."/>
            <person name="Bonometti L."/>
            <person name="Westerberg I."/>
            <person name="Brannstrom I.O."/>
            <person name="Guillou S."/>
            <person name="Cros-Aarteil S."/>
            <person name="Calhoun S."/>
            <person name="Haridas S."/>
            <person name="Kuo A."/>
            <person name="Mondo S."/>
            <person name="Pangilinan J."/>
            <person name="Riley R."/>
            <person name="LaButti K."/>
            <person name="Andreopoulos B."/>
            <person name="Lipzen A."/>
            <person name="Chen C."/>
            <person name="Yan M."/>
            <person name="Daum C."/>
            <person name="Ng V."/>
            <person name="Clum A."/>
            <person name="Steindorff A."/>
            <person name="Ohm R.A."/>
            <person name="Martin F."/>
            <person name="Silar P."/>
            <person name="Natvig D.O."/>
            <person name="Lalanne C."/>
            <person name="Gautier V."/>
            <person name="Ament-Velasquez S.L."/>
            <person name="Kruys A."/>
            <person name="Hutchinson M.I."/>
            <person name="Powell A.J."/>
            <person name="Barry K."/>
            <person name="Miller A.N."/>
            <person name="Grigoriev I.V."/>
            <person name="Debuchy R."/>
            <person name="Gladieux P."/>
            <person name="Hiltunen Thoren M."/>
            <person name="Johannesson H."/>
        </authorList>
    </citation>
    <scope>NUCLEOTIDE SEQUENCE</scope>
    <source>
        <strain evidence="9">SMH4131-1</strain>
    </source>
</reference>
<evidence type="ECO:0000313" key="10">
    <source>
        <dbReference type="Proteomes" id="UP001286456"/>
    </source>
</evidence>
<feature type="transmembrane region" description="Helical" evidence="7">
    <location>
        <begin position="304"/>
        <end position="323"/>
    </location>
</feature>
<feature type="transmembrane region" description="Helical" evidence="7">
    <location>
        <begin position="140"/>
        <end position="161"/>
    </location>
</feature>
<feature type="transmembrane region" description="Helical" evidence="7">
    <location>
        <begin position="201"/>
        <end position="224"/>
    </location>
</feature>
<proteinExistence type="inferred from homology"/>
<dbReference type="GO" id="GO:0022857">
    <property type="term" value="F:transmembrane transporter activity"/>
    <property type="evidence" value="ECO:0007669"/>
    <property type="project" value="InterPro"/>
</dbReference>
<dbReference type="AlphaFoldDB" id="A0AAE0IFF7"/>
<dbReference type="SUPFAM" id="SSF103473">
    <property type="entry name" value="MFS general substrate transporter"/>
    <property type="match status" value="1"/>
</dbReference>
<evidence type="ECO:0000256" key="7">
    <source>
        <dbReference type="SAM" id="Phobius"/>
    </source>
</evidence>